<sequence length="148" mass="15240">MRRFAQPIPYIQGPCVQVRAEGSVRRSSMLSRSLLMLVLAGTLSASLPAVSHAQDVGDDLNAAGQSVKEGAKDTGHAIGDGARDVGHAIGEGARDTGHAIGEGASDAGHAIKEGAQDTGDFAKDKTQEARSGIGGFFHRVGNWFSGGE</sequence>
<dbReference type="Gene3D" id="1.10.287.700">
    <property type="entry name" value="Helix hairpin bin"/>
    <property type="match status" value="1"/>
</dbReference>
<evidence type="ECO:0000313" key="3">
    <source>
        <dbReference type="Proteomes" id="UP001279642"/>
    </source>
</evidence>
<name>A0ABU5EHB7_9PROT</name>
<proteinExistence type="predicted"/>
<feature type="region of interest" description="Disordered" evidence="1">
    <location>
        <begin position="66"/>
        <end position="104"/>
    </location>
</feature>
<feature type="compositionally biased region" description="Basic and acidic residues" evidence="1">
    <location>
        <begin position="69"/>
        <end position="97"/>
    </location>
</feature>
<reference evidence="2 3" key="1">
    <citation type="journal article" date="2016" name="Antonie Van Leeuwenhoek">
        <title>Dongia soli sp. nov., isolated from soil from Dokdo, Korea.</title>
        <authorList>
            <person name="Kim D.U."/>
            <person name="Lee H."/>
            <person name="Kim H."/>
            <person name="Kim S.G."/>
            <person name="Ka J.O."/>
        </authorList>
    </citation>
    <scope>NUCLEOTIDE SEQUENCE [LARGE SCALE GENOMIC DNA]</scope>
    <source>
        <strain evidence="2 3">D78</strain>
    </source>
</reference>
<keyword evidence="3" id="KW-1185">Reference proteome</keyword>
<comment type="caution">
    <text evidence="2">The sequence shown here is derived from an EMBL/GenBank/DDBJ whole genome shotgun (WGS) entry which is preliminary data.</text>
</comment>
<dbReference type="EMBL" id="JAXCLW010000012">
    <property type="protein sequence ID" value="MDY0885687.1"/>
    <property type="molecule type" value="Genomic_DNA"/>
</dbReference>
<dbReference type="Proteomes" id="UP001279642">
    <property type="component" value="Unassembled WGS sequence"/>
</dbReference>
<evidence type="ECO:0000256" key="1">
    <source>
        <dbReference type="SAM" id="MobiDB-lite"/>
    </source>
</evidence>
<protein>
    <submittedName>
        <fullName evidence="2">Uncharacterized protein</fullName>
    </submittedName>
</protein>
<dbReference type="RefSeq" id="WP_320510762.1">
    <property type="nucleotide sequence ID" value="NZ_JAXCLW010000012.1"/>
</dbReference>
<evidence type="ECO:0000313" key="2">
    <source>
        <dbReference type="EMBL" id="MDY0885687.1"/>
    </source>
</evidence>
<organism evidence="2 3">
    <name type="scientific">Dongia soli</name>
    <dbReference type="NCBI Taxonomy" id="600628"/>
    <lineage>
        <taxon>Bacteria</taxon>
        <taxon>Pseudomonadati</taxon>
        <taxon>Pseudomonadota</taxon>
        <taxon>Alphaproteobacteria</taxon>
        <taxon>Rhodospirillales</taxon>
        <taxon>Dongiaceae</taxon>
        <taxon>Dongia</taxon>
    </lineage>
</organism>
<accession>A0ABU5EHB7</accession>
<gene>
    <name evidence="2" type="ORF">SMD27_22810</name>
</gene>